<evidence type="ECO:0000313" key="2">
    <source>
        <dbReference type="EMBL" id="KAH9842758.1"/>
    </source>
</evidence>
<evidence type="ECO:0000313" key="5">
    <source>
        <dbReference type="Proteomes" id="UP000814176"/>
    </source>
</evidence>
<feature type="region of interest" description="Disordered" evidence="1">
    <location>
        <begin position="188"/>
        <end position="234"/>
    </location>
</feature>
<protein>
    <submittedName>
        <fullName evidence="3">Uncharacterized protein</fullName>
    </submittedName>
</protein>
<name>A0A4Y9YRS1_9APHY</name>
<dbReference type="EMBL" id="JADCUA010000002">
    <property type="protein sequence ID" value="KAH9842758.1"/>
    <property type="molecule type" value="Genomic_DNA"/>
</dbReference>
<dbReference type="AlphaFoldDB" id="A0A4Y9YRS1"/>
<accession>A0A4Y9YRS1</accession>
<feature type="compositionally biased region" description="Basic residues" evidence="1">
    <location>
        <begin position="144"/>
        <end position="158"/>
    </location>
</feature>
<dbReference type="Proteomes" id="UP000814176">
    <property type="component" value="Unassembled WGS sequence"/>
</dbReference>
<evidence type="ECO:0000313" key="4">
    <source>
        <dbReference type="Proteomes" id="UP000298390"/>
    </source>
</evidence>
<dbReference type="OrthoDB" id="2800738at2759"/>
<keyword evidence="5" id="KW-1185">Reference proteome</keyword>
<feature type="region of interest" description="Disordered" evidence="1">
    <location>
        <begin position="110"/>
        <end position="173"/>
    </location>
</feature>
<evidence type="ECO:0000256" key="1">
    <source>
        <dbReference type="SAM" id="MobiDB-lite"/>
    </source>
</evidence>
<dbReference type="EMBL" id="SEKV01000085">
    <property type="protein sequence ID" value="TFY64862.1"/>
    <property type="molecule type" value="Genomic_DNA"/>
</dbReference>
<comment type="caution">
    <text evidence="3">The sequence shown here is derived from an EMBL/GenBank/DDBJ whole genome shotgun (WGS) entry which is preliminary data.</text>
</comment>
<dbReference type="GeneID" id="71997822"/>
<dbReference type="Proteomes" id="UP000298390">
    <property type="component" value="Unassembled WGS sequence"/>
</dbReference>
<proteinExistence type="predicted"/>
<gene>
    <name evidence="2" type="ORF">C8Q71DRAFT_219137</name>
    <name evidence="3" type="ORF">EVJ58_g2342</name>
</gene>
<reference evidence="3 4" key="1">
    <citation type="submission" date="2019-01" db="EMBL/GenBank/DDBJ databases">
        <title>Genome sequencing of the rare red list fungi Fomitopsis rosea.</title>
        <authorList>
            <person name="Buettner E."/>
            <person name="Kellner H."/>
        </authorList>
    </citation>
    <scope>NUCLEOTIDE SEQUENCE [LARGE SCALE GENOMIC DNA]</scope>
    <source>
        <strain evidence="3 4">DSM 105464</strain>
    </source>
</reference>
<sequence length="321" mass="36332">MSSDYSDWQALEYKIKRPRQIAQCAAHSQNGHNTLRNQMNLSEEEFDDFVKLIDKSVERHLVVSLPWTKQPTNAKKEHIDDVASHWVMMYQYDGPWPIEAYTTKFAKLSSHRPKLASHRPKSESRPAKPAPRPTGGKKSIQRERVKRAPKQQAAKKRVYREQAVLDPQPAAARPKPRCRLYVGVLRGPSRQATSTRASSTLQLPSIAPQRDVEEQPRPQAPPQVQAQRQPEPLIVRYDPPPRPSGGSDAAVRDFLLSLPMPMHMLEAMPRLVQIGIRNEEALRKLATAPLRIKQRALDALGLDNLSTEVLNRGLLNLASQM</sequence>
<evidence type="ECO:0000313" key="3">
    <source>
        <dbReference type="EMBL" id="TFY64862.1"/>
    </source>
</evidence>
<feature type="compositionally biased region" description="Low complexity" evidence="1">
    <location>
        <begin position="222"/>
        <end position="232"/>
    </location>
</feature>
<organism evidence="3 4">
    <name type="scientific">Rhodofomes roseus</name>
    <dbReference type="NCBI Taxonomy" id="34475"/>
    <lineage>
        <taxon>Eukaryota</taxon>
        <taxon>Fungi</taxon>
        <taxon>Dikarya</taxon>
        <taxon>Basidiomycota</taxon>
        <taxon>Agaricomycotina</taxon>
        <taxon>Agaricomycetes</taxon>
        <taxon>Polyporales</taxon>
        <taxon>Rhodofomes</taxon>
    </lineage>
</organism>
<feature type="compositionally biased region" description="Low complexity" evidence="1">
    <location>
        <begin position="189"/>
        <end position="203"/>
    </location>
</feature>
<feature type="compositionally biased region" description="Basic residues" evidence="1">
    <location>
        <begin position="110"/>
        <end position="119"/>
    </location>
</feature>
<reference evidence="2 5" key="2">
    <citation type="journal article" date="2021" name="Environ. Microbiol.">
        <title>Gene family expansions and transcriptome signatures uncover fungal adaptations to wood decay.</title>
        <authorList>
            <person name="Hage H."/>
            <person name="Miyauchi S."/>
            <person name="Viragh M."/>
            <person name="Drula E."/>
            <person name="Min B."/>
            <person name="Chaduli D."/>
            <person name="Navarro D."/>
            <person name="Favel A."/>
            <person name="Norest M."/>
            <person name="Lesage-Meessen L."/>
            <person name="Balint B."/>
            <person name="Merenyi Z."/>
            <person name="de Eugenio L."/>
            <person name="Morin E."/>
            <person name="Martinez A.T."/>
            <person name="Baldrian P."/>
            <person name="Stursova M."/>
            <person name="Martinez M.J."/>
            <person name="Novotny C."/>
            <person name="Magnuson J.K."/>
            <person name="Spatafora J.W."/>
            <person name="Maurice S."/>
            <person name="Pangilinan J."/>
            <person name="Andreopoulos W."/>
            <person name="LaButti K."/>
            <person name="Hundley H."/>
            <person name="Na H."/>
            <person name="Kuo A."/>
            <person name="Barry K."/>
            <person name="Lipzen A."/>
            <person name="Henrissat B."/>
            <person name="Riley R."/>
            <person name="Ahrendt S."/>
            <person name="Nagy L.G."/>
            <person name="Grigoriev I.V."/>
            <person name="Martin F."/>
            <person name="Rosso M.N."/>
        </authorList>
    </citation>
    <scope>NUCLEOTIDE SEQUENCE [LARGE SCALE GENOMIC DNA]</scope>
    <source>
        <strain evidence="2 5">CIRM-BRFM 1785</strain>
    </source>
</reference>
<dbReference type="RefSeq" id="XP_047783805.1">
    <property type="nucleotide sequence ID" value="XM_047917090.1"/>
</dbReference>